<dbReference type="Proteomes" id="UP000256373">
    <property type="component" value="Unassembled WGS sequence"/>
</dbReference>
<sequence>MGKIIATLVLALLSCSGCCAQRLAEWLNQNKTQKEYLIEQVAHLKLYLELTQKGYQLAKQGLTMIGDIKRGELALHKNRFDSLLIVSGQVGSHPGLVELTKMHGRINQICAQLTGQLASEQVLTQQQLDYIDQVLGVVYDDCQGIIYGMFAVIRSGNLSMSDQGRIKRIDALLARMQDNYLFTESFAEQARLLASEVAKEKTEIENSRVLHGIK</sequence>
<evidence type="ECO:0000313" key="3">
    <source>
        <dbReference type="Proteomes" id="UP000256373"/>
    </source>
</evidence>
<dbReference type="PROSITE" id="PS51257">
    <property type="entry name" value="PROKAR_LIPOPROTEIN"/>
    <property type="match status" value="1"/>
</dbReference>
<name>A0A3D8YGX1_9BACT</name>
<feature type="signal peptide" evidence="1">
    <location>
        <begin position="1"/>
        <end position="20"/>
    </location>
</feature>
<gene>
    <name evidence="2" type="ORF">DSL64_04080</name>
</gene>
<protein>
    <recommendedName>
        <fullName evidence="4">TerB family tellurite resistance protein</fullName>
    </recommendedName>
</protein>
<dbReference type="OrthoDB" id="673795at2"/>
<reference evidence="2 3" key="1">
    <citation type="submission" date="2018-07" db="EMBL/GenBank/DDBJ databases">
        <title>Dyadobacter roseus sp. nov., isolated from rose rhizosphere soil.</title>
        <authorList>
            <person name="Chen L."/>
        </authorList>
    </citation>
    <scope>NUCLEOTIDE SEQUENCE [LARGE SCALE GENOMIC DNA]</scope>
    <source>
        <strain evidence="2 3">RS19</strain>
    </source>
</reference>
<evidence type="ECO:0008006" key="4">
    <source>
        <dbReference type="Google" id="ProtNLM"/>
    </source>
</evidence>
<evidence type="ECO:0000256" key="1">
    <source>
        <dbReference type="SAM" id="SignalP"/>
    </source>
</evidence>
<feature type="chain" id="PRO_5017673358" description="TerB family tellurite resistance protein" evidence="1">
    <location>
        <begin position="21"/>
        <end position="214"/>
    </location>
</feature>
<keyword evidence="1" id="KW-0732">Signal</keyword>
<proteinExistence type="predicted"/>
<accession>A0A3D8YGX1</accession>
<organism evidence="2 3">
    <name type="scientific">Dyadobacter luteus</name>
    <dbReference type="NCBI Taxonomy" id="2259619"/>
    <lineage>
        <taxon>Bacteria</taxon>
        <taxon>Pseudomonadati</taxon>
        <taxon>Bacteroidota</taxon>
        <taxon>Cytophagia</taxon>
        <taxon>Cytophagales</taxon>
        <taxon>Spirosomataceae</taxon>
        <taxon>Dyadobacter</taxon>
    </lineage>
</organism>
<dbReference type="AlphaFoldDB" id="A0A3D8YGX1"/>
<evidence type="ECO:0000313" key="2">
    <source>
        <dbReference type="EMBL" id="REA63626.1"/>
    </source>
</evidence>
<keyword evidence="3" id="KW-1185">Reference proteome</keyword>
<comment type="caution">
    <text evidence="2">The sequence shown here is derived from an EMBL/GenBank/DDBJ whole genome shotgun (WGS) entry which is preliminary data.</text>
</comment>
<dbReference type="EMBL" id="QNUL01000002">
    <property type="protein sequence ID" value="REA63626.1"/>
    <property type="molecule type" value="Genomic_DNA"/>
</dbReference>
<dbReference type="RefSeq" id="WP_115829375.1">
    <property type="nucleotide sequence ID" value="NZ_QNUL01000002.1"/>
</dbReference>